<dbReference type="SUPFAM" id="SSF54523">
    <property type="entry name" value="Pili subunits"/>
    <property type="match status" value="1"/>
</dbReference>
<evidence type="ECO:0000313" key="14">
    <source>
        <dbReference type="Proteomes" id="UP000051863"/>
    </source>
</evidence>
<evidence type="ECO:0000256" key="10">
    <source>
        <dbReference type="ARBA" id="ARBA00030775"/>
    </source>
</evidence>
<evidence type="ECO:0000256" key="7">
    <source>
        <dbReference type="ARBA" id="ARBA00022989"/>
    </source>
</evidence>
<evidence type="ECO:0000256" key="8">
    <source>
        <dbReference type="ARBA" id="ARBA00023136"/>
    </source>
</evidence>
<evidence type="ECO:0000259" key="12">
    <source>
        <dbReference type="Pfam" id="PF12019"/>
    </source>
</evidence>
<evidence type="ECO:0000256" key="9">
    <source>
        <dbReference type="ARBA" id="ARBA00025772"/>
    </source>
</evidence>
<keyword evidence="6 11" id="KW-0812">Transmembrane</keyword>
<keyword evidence="8 11" id="KW-0472">Membrane</keyword>
<dbReference type="Proteomes" id="UP000051863">
    <property type="component" value="Unassembled WGS sequence"/>
</dbReference>
<dbReference type="Pfam" id="PF12019">
    <property type="entry name" value="GspH"/>
    <property type="match status" value="1"/>
</dbReference>
<dbReference type="InterPro" id="IPR049875">
    <property type="entry name" value="TypeII_GspH"/>
</dbReference>
<evidence type="ECO:0000256" key="5">
    <source>
        <dbReference type="ARBA" id="ARBA00022519"/>
    </source>
</evidence>
<comment type="caution">
    <text evidence="13">The sequence shown here is derived from an EMBL/GenBank/DDBJ whole genome shotgun (WGS) entry which is preliminary data.</text>
</comment>
<organism evidence="13 14">
    <name type="scientific">Stenotrophomonas terrae</name>
    <dbReference type="NCBI Taxonomy" id="405446"/>
    <lineage>
        <taxon>Bacteria</taxon>
        <taxon>Pseudomonadati</taxon>
        <taxon>Pseudomonadota</taxon>
        <taxon>Gammaproteobacteria</taxon>
        <taxon>Lysobacterales</taxon>
        <taxon>Lysobacteraceae</taxon>
        <taxon>Stenotrophomonas</taxon>
    </lineage>
</organism>
<dbReference type="NCBIfam" id="TIGR02532">
    <property type="entry name" value="IV_pilin_GFxxxE"/>
    <property type="match status" value="1"/>
</dbReference>
<reference evidence="13 14" key="1">
    <citation type="submission" date="2015-05" db="EMBL/GenBank/DDBJ databases">
        <title>Genome sequencing and analysis of members of genus Stenotrophomonas.</title>
        <authorList>
            <person name="Patil P.P."/>
            <person name="Midha S."/>
            <person name="Patil P.B."/>
        </authorList>
    </citation>
    <scope>NUCLEOTIDE SEQUENCE [LARGE SCALE GENOMIC DNA]</scope>
    <source>
        <strain evidence="13 14">DSM 18941</strain>
    </source>
</reference>
<comment type="similarity">
    <text evidence="9">Belongs to the GSP H family.</text>
</comment>
<dbReference type="EMBL" id="LDJJ01000009">
    <property type="protein sequence ID" value="KRG71324.1"/>
    <property type="molecule type" value="Genomic_DNA"/>
</dbReference>
<accession>A0A0R0CMR5</accession>
<evidence type="ECO:0000256" key="1">
    <source>
        <dbReference type="ARBA" id="ARBA00004377"/>
    </source>
</evidence>
<proteinExistence type="inferred from homology"/>
<evidence type="ECO:0000256" key="4">
    <source>
        <dbReference type="ARBA" id="ARBA00022481"/>
    </source>
</evidence>
<dbReference type="NCBIfam" id="TIGR01708">
    <property type="entry name" value="typeII_sec_gspH"/>
    <property type="match status" value="1"/>
</dbReference>
<feature type="domain" description="General secretion pathway GspH" evidence="12">
    <location>
        <begin position="44"/>
        <end position="152"/>
    </location>
</feature>
<keyword evidence="4" id="KW-0488">Methylation</keyword>
<evidence type="ECO:0000256" key="3">
    <source>
        <dbReference type="ARBA" id="ARBA00022475"/>
    </source>
</evidence>
<dbReference type="GO" id="GO:0015627">
    <property type="term" value="C:type II protein secretion system complex"/>
    <property type="evidence" value="ECO:0007669"/>
    <property type="project" value="InterPro"/>
</dbReference>
<evidence type="ECO:0000256" key="6">
    <source>
        <dbReference type="ARBA" id="ARBA00022692"/>
    </source>
</evidence>
<dbReference type="PROSITE" id="PS00409">
    <property type="entry name" value="PROKAR_NTER_METHYL"/>
    <property type="match status" value="1"/>
</dbReference>
<name>A0A0R0CMR5_9GAMM</name>
<sequence length="168" mass="18085">MTVVRARGFTLVEVLVVVVIVGVLAAAVGLVATARGDGYALREEAERLAAVVRLLADEAVLDNREYGIRVSAQGYEMRAYDNRDGRWHAQPGWAPRQLPDNLQLLLEGAVVALPASPGADAAPQIVLSSSAQWTPFSARIKDTSRHGLVYRIDSDGMSEPLVQQVSPP</sequence>
<dbReference type="GO" id="GO:0015628">
    <property type="term" value="P:protein secretion by the type II secretion system"/>
    <property type="evidence" value="ECO:0007669"/>
    <property type="project" value="InterPro"/>
</dbReference>
<dbReference type="Gene3D" id="3.55.40.10">
    <property type="entry name" value="minor pseudopilin epsh domain"/>
    <property type="match status" value="1"/>
</dbReference>
<evidence type="ECO:0000256" key="2">
    <source>
        <dbReference type="ARBA" id="ARBA00021549"/>
    </source>
</evidence>
<dbReference type="PRINTS" id="PR00885">
    <property type="entry name" value="BCTERIALGSPH"/>
</dbReference>
<protein>
    <recommendedName>
        <fullName evidence="2">Type II secretion system protein H</fullName>
    </recommendedName>
    <alternativeName>
        <fullName evidence="10">General secretion pathway protein H</fullName>
    </alternativeName>
</protein>
<keyword evidence="3" id="KW-1003">Cell membrane</keyword>
<dbReference type="InterPro" id="IPR022346">
    <property type="entry name" value="T2SS_GspH"/>
</dbReference>
<dbReference type="PATRIC" id="fig|405446.3.peg.3843"/>
<comment type="subcellular location">
    <subcellularLocation>
        <location evidence="1">Cell inner membrane</location>
        <topology evidence="1">Single-pass membrane protein</topology>
    </subcellularLocation>
</comment>
<dbReference type="InterPro" id="IPR002416">
    <property type="entry name" value="T2SS_protein-GspH"/>
</dbReference>
<evidence type="ECO:0000256" key="11">
    <source>
        <dbReference type="SAM" id="Phobius"/>
    </source>
</evidence>
<gene>
    <name evidence="13" type="ORF">ABB27_03495</name>
</gene>
<dbReference type="InterPro" id="IPR012902">
    <property type="entry name" value="N_methyl_site"/>
</dbReference>
<dbReference type="Pfam" id="PF07963">
    <property type="entry name" value="N_methyl"/>
    <property type="match status" value="1"/>
</dbReference>
<dbReference type="InterPro" id="IPR045584">
    <property type="entry name" value="Pilin-like"/>
</dbReference>
<dbReference type="GO" id="GO:0005886">
    <property type="term" value="C:plasma membrane"/>
    <property type="evidence" value="ECO:0007669"/>
    <property type="project" value="UniProtKB-SubCell"/>
</dbReference>
<keyword evidence="5" id="KW-0997">Cell inner membrane</keyword>
<dbReference type="AlphaFoldDB" id="A0A0R0CMR5"/>
<keyword evidence="14" id="KW-1185">Reference proteome</keyword>
<keyword evidence="7 11" id="KW-1133">Transmembrane helix</keyword>
<evidence type="ECO:0000313" key="13">
    <source>
        <dbReference type="EMBL" id="KRG71324.1"/>
    </source>
</evidence>
<feature type="transmembrane region" description="Helical" evidence="11">
    <location>
        <begin position="12"/>
        <end position="32"/>
    </location>
</feature>